<proteinExistence type="predicted"/>
<name>A0ABW6TLK0_9NOCA</name>
<accession>A0ABW6TLK0</accession>
<gene>
    <name evidence="2" type="ORF">ACFYY5_29645</name>
</gene>
<organism evidence="2 3">
    <name type="scientific">Nocardia elegans</name>
    <dbReference type="NCBI Taxonomy" id="300029"/>
    <lineage>
        <taxon>Bacteria</taxon>
        <taxon>Bacillati</taxon>
        <taxon>Actinomycetota</taxon>
        <taxon>Actinomycetes</taxon>
        <taxon>Mycobacteriales</taxon>
        <taxon>Nocardiaceae</taxon>
        <taxon>Nocardia</taxon>
    </lineage>
</organism>
<feature type="domain" description="LtfC/p132/Gp6 beta-sandwich" evidence="1">
    <location>
        <begin position="6"/>
        <end position="102"/>
    </location>
</feature>
<dbReference type="EMBL" id="JBIATK010000012">
    <property type="protein sequence ID" value="MFF4027020.1"/>
    <property type="molecule type" value="Genomic_DNA"/>
</dbReference>
<evidence type="ECO:0000313" key="3">
    <source>
        <dbReference type="Proteomes" id="UP001602089"/>
    </source>
</evidence>
<evidence type="ECO:0000259" key="1">
    <source>
        <dbReference type="Pfam" id="PF23926"/>
    </source>
</evidence>
<reference evidence="2 3" key="1">
    <citation type="submission" date="2024-10" db="EMBL/GenBank/DDBJ databases">
        <title>The Natural Products Discovery Center: Release of the First 8490 Sequenced Strains for Exploring Actinobacteria Biosynthetic Diversity.</title>
        <authorList>
            <person name="Kalkreuter E."/>
            <person name="Kautsar S.A."/>
            <person name="Yang D."/>
            <person name="Bader C.D."/>
            <person name="Teijaro C.N."/>
            <person name="Fluegel L."/>
            <person name="Davis C.M."/>
            <person name="Simpson J.R."/>
            <person name="Lauterbach L."/>
            <person name="Steele A.D."/>
            <person name="Gui C."/>
            <person name="Meng S."/>
            <person name="Li G."/>
            <person name="Viehrig K."/>
            <person name="Ye F."/>
            <person name="Su P."/>
            <person name="Kiefer A.F."/>
            <person name="Nichols A."/>
            <person name="Cepeda A.J."/>
            <person name="Yan W."/>
            <person name="Fan B."/>
            <person name="Jiang Y."/>
            <person name="Adhikari A."/>
            <person name="Zheng C.-J."/>
            <person name="Schuster L."/>
            <person name="Cowan T.M."/>
            <person name="Smanski M.J."/>
            <person name="Chevrette M.G."/>
            <person name="De Carvalho L.P.S."/>
            <person name="Shen B."/>
        </authorList>
    </citation>
    <scope>NUCLEOTIDE SEQUENCE [LARGE SCALE GENOMIC DNA]</scope>
    <source>
        <strain evidence="2 3">NPDC001867</strain>
    </source>
</reference>
<keyword evidence="3" id="KW-1185">Reference proteome</keyword>
<dbReference type="Proteomes" id="UP001602089">
    <property type="component" value="Unassembled WGS sequence"/>
</dbReference>
<protein>
    <recommendedName>
        <fullName evidence="1">LtfC/p132/Gp6 beta-sandwich domain-containing protein</fullName>
    </recommendedName>
</protein>
<comment type="caution">
    <text evidence="2">The sequence shown here is derived from an EMBL/GenBank/DDBJ whole genome shotgun (WGS) entry which is preliminary data.</text>
</comment>
<dbReference type="InterPro" id="IPR055688">
    <property type="entry name" value="LtfC/p132/Gp6_b-sand"/>
</dbReference>
<evidence type="ECO:0000313" key="2">
    <source>
        <dbReference type="EMBL" id="MFF4027020.1"/>
    </source>
</evidence>
<dbReference type="Pfam" id="PF23926">
    <property type="entry name" value="LtfC"/>
    <property type="match status" value="1"/>
</dbReference>
<dbReference type="RefSeq" id="WP_387132192.1">
    <property type="nucleotide sequence ID" value="NZ_JBIATK010000012.1"/>
</dbReference>
<sequence>MTIGYEPQIERLVLVKGQDFLHDITPPEGETFPIGTTADLILSAAGSGDVIATWPATVTPSAISWSVASTVADTITAPATFRILVHYNDGSDFCWFQGAVARP</sequence>